<dbReference type="Proteomes" id="UP000254958">
    <property type="component" value="Unassembled WGS sequence"/>
</dbReference>
<name>A0A370G9U9_GLULI</name>
<keyword evidence="6" id="KW-0472">Membrane</keyword>
<evidence type="ECO:0000256" key="7">
    <source>
        <dbReference type="ARBA" id="ARBA00023237"/>
    </source>
</evidence>
<protein>
    <submittedName>
        <fullName evidence="8">Long-chain fatty acid transport protein</fullName>
    </submittedName>
</protein>
<proteinExistence type="inferred from homology"/>
<comment type="subcellular location">
    <subcellularLocation>
        <location evidence="1">Cell outer membrane</location>
        <topology evidence="1">Multi-pass membrane protein</topology>
    </subcellularLocation>
</comment>
<evidence type="ECO:0000256" key="1">
    <source>
        <dbReference type="ARBA" id="ARBA00004571"/>
    </source>
</evidence>
<keyword evidence="5" id="KW-0732">Signal</keyword>
<evidence type="ECO:0000256" key="4">
    <source>
        <dbReference type="ARBA" id="ARBA00022692"/>
    </source>
</evidence>
<keyword evidence="4" id="KW-0812">Transmembrane</keyword>
<organism evidence="8 9">
    <name type="scientific">Gluconacetobacter liquefaciens</name>
    <name type="common">Acetobacter liquefaciens</name>
    <dbReference type="NCBI Taxonomy" id="89584"/>
    <lineage>
        <taxon>Bacteria</taxon>
        <taxon>Pseudomonadati</taxon>
        <taxon>Pseudomonadota</taxon>
        <taxon>Alphaproteobacteria</taxon>
        <taxon>Acetobacterales</taxon>
        <taxon>Acetobacteraceae</taxon>
        <taxon>Gluconacetobacter</taxon>
    </lineage>
</organism>
<evidence type="ECO:0000256" key="3">
    <source>
        <dbReference type="ARBA" id="ARBA00022452"/>
    </source>
</evidence>
<dbReference type="InterPro" id="IPR005017">
    <property type="entry name" value="OMPP1/FadL/TodX"/>
</dbReference>
<keyword evidence="3" id="KW-1134">Transmembrane beta strand</keyword>
<dbReference type="EMBL" id="QQAW01000002">
    <property type="protein sequence ID" value="RDI39789.1"/>
    <property type="molecule type" value="Genomic_DNA"/>
</dbReference>
<evidence type="ECO:0000256" key="6">
    <source>
        <dbReference type="ARBA" id="ARBA00023136"/>
    </source>
</evidence>
<dbReference type="Pfam" id="PF03349">
    <property type="entry name" value="Toluene_X"/>
    <property type="match status" value="1"/>
</dbReference>
<evidence type="ECO:0000256" key="2">
    <source>
        <dbReference type="ARBA" id="ARBA00008163"/>
    </source>
</evidence>
<keyword evidence="7" id="KW-0998">Cell outer membrane</keyword>
<gene>
    <name evidence="8" type="ORF">C7453_102585</name>
</gene>
<dbReference type="AlphaFoldDB" id="A0A370G9U9"/>
<reference evidence="8 9" key="1">
    <citation type="submission" date="2018-07" db="EMBL/GenBank/DDBJ databases">
        <title>Genomic Encyclopedia of Type Strains, Phase IV (KMG-IV): sequencing the most valuable type-strain genomes for metagenomic binning, comparative biology and taxonomic classification.</title>
        <authorList>
            <person name="Goeker M."/>
        </authorList>
    </citation>
    <scope>NUCLEOTIDE SEQUENCE [LARGE SCALE GENOMIC DNA]</scope>
    <source>
        <strain evidence="8 9">DSM 5603</strain>
    </source>
</reference>
<dbReference type="OrthoDB" id="19849at2"/>
<comment type="similarity">
    <text evidence="2">Belongs to the OmpP1/FadL family.</text>
</comment>
<dbReference type="PANTHER" id="PTHR35093:SF8">
    <property type="entry name" value="OUTER MEMBRANE PROTEIN NMB0088-RELATED"/>
    <property type="match status" value="1"/>
</dbReference>
<dbReference type="SUPFAM" id="SSF56935">
    <property type="entry name" value="Porins"/>
    <property type="match status" value="1"/>
</dbReference>
<evidence type="ECO:0000313" key="9">
    <source>
        <dbReference type="Proteomes" id="UP000254958"/>
    </source>
</evidence>
<comment type="caution">
    <text evidence="8">The sequence shown here is derived from an EMBL/GenBank/DDBJ whole genome shotgun (WGS) entry which is preliminary data.</text>
</comment>
<keyword evidence="9" id="KW-1185">Reference proteome</keyword>
<evidence type="ECO:0000313" key="8">
    <source>
        <dbReference type="EMBL" id="RDI39789.1"/>
    </source>
</evidence>
<dbReference type="GO" id="GO:0015483">
    <property type="term" value="F:long-chain fatty acid transporting porin activity"/>
    <property type="evidence" value="ECO:0007669"/>
    <property type="project" value="TreeGrafter"/>
</dbReference>
<accession>A0A370G9U9</accession>
<dbReference type="PANTHER" id="PTHR35093">
    <property type="entry name" value="OUTER MEMBRANE PROTEIN NMB0088-RELATED"/>
    <property type="match status" value="1"/>
</dbReference>
<sequence>METALAGLTYQMFGLNAEMVSPIMKNKITLMACSALLTQTLFIPGHQAAASGFALRETDAISLGNAYVGSVSRAGDASTVLMNPAGMSFLDYSELQGNAFYAGPVARFSGQNYMGPGITTPGVQGNRGITDAATAAGYGVLKIDPHWAIGYGFYTPYGQRANYPSNWVGRYQSLVSSITDYELGIMASYRFNKRFSIGVGPRMGFLTGRFTRDVNLGALNAFGPTTADMAGNAFGFGYDAGILYKPDDATQIGINYQSRISYDLSTRTKFSPPPLLAANRLVNGSLIAQSGHGAMQVTLPDSVSFGITRVLSPRWTIMLQGEWTHWSLLHSLNNISDHPGGASTSIPVNWRNSWFGGIGATYQVSKAVLLRGGFSYDQSPTTIRNRNTITPDTNRFDLAGGVDYTPIKRLTLTLSYAHIFGTNPKINDAASATSGRLIGSYNDYGNIVAFGVRTRF</sequence>
<evidence type="ECO:0000256" key="5">
    <source>
        <dbReference type="ARBA" id="ARBA00022729"/>
    </source>
</evidence>
<dbReference type="Gene3D" id="2.40.160.60">
    <property type="entry name" value="Outer membrane protein transport protein (OMPP1/FadL/TodX)"/>
    <property type="match status" value="1"/>
</dbReference>
<dbReference type="GO" id="GO:0009279">
    <property type="term" value="C:cell outer membrane"/>
    <property type="evidence" value="ECO:0007669"/>
    <property type="project" value="UniProtKB-SubCell"/>
</dbReference>